<evidence type="ECO:0000313" key="6">
    <source>
        <dbReference type="Proteomes" id="UP000649617"/>
    </source>
</evidence>
<organism evidence="5 6">
    <name type="scientific">Symbiodinium pilosum</name>
    <name type="common">Dinoflagellate</name>
    <dbReference type="NCBI Taxonomy" id="2952"/>
    <lineage>
        <taxon>Eukaryota</taxon>
        <taxon>Sar</taxon>
        <taxon>Alveolata</taxon>
        <taxon>Dinophyceae</taxon>
        <taxon>Suessiales</taxon>
        <taxon>Symbiodiniaceae</taxon>
        <taxon>Symbiodinium</taxon>
    </lineage>
</organism>
<dbReference type="SUPFAM" id="SSF54495">
    <property type="entry name" value="UBC-like"/>
    <property type="match status" value="1"/>
</dbReference>
<comment type="caution">
    <text evidence="5">The sequence shown here is derived from an EMBL/GenBank/DDBJ whole genome shotgun (WGS) entry which is preliminary data.</text>
</comment>
<dbReference type="PANTHER" id="PTHR46116:SF15">
    <property type="entry name" value="(E3-INDEPENDENT) E2 UBIQUITIN-CONJUGATING ENZYME"/>
    <property type="match status" value="1"/>
</dbReference>
<gene>
    <name evidence="5" type="primary">UBC23</name>
    <name evidence="5" type="ORF">SPIL2461_LOCUS19288</name>
</gene>
<dbReference type="AlphaFoldDB" id="A0A812WWK8"/>
<dbReference type="EMBL" id="CAJNIZ010044438">
    <property type="protein sequence ID" value="CAE7689032.1"/>
    <property type="molecule type" value="Genomic_DNA"/>
</dbReference>
<dbReference type="GO" id="GO:0061631">
    <property type="term" value="F:ubiquitin conjugating enzyme activity"/>
    <property type="evidence" value="ECO:0007669"/>
    <property type="project" value="TreeGrafter"/>
</dbReference>
<feature type="compositionally biased region" description="Basic and acidic residues" evidence="3">
    <location>
        <begin position="632"/>
        <end position="648"/>
    </location>
</feature>
<feature type="region of interest" description="Disordered" evidence="3">
    <location>
        <begin position="257"/>
        <end position="290"/>
    </location>
</feature>
<dbReference type="SMART" id="SM00212">
    <property type="entry name" value="UBCc"/>
    <property type="match status" value="1"/>
</dbReference>
<evidence type="ECO:0000256" key="1">
    <source>
        <dbReference type="ARBA" id="ARBA00022679"/>
    </source>
</evidence>
<evidence type="ECO:0000256" key="3">
    <source>
        <dbReference type="SAM" id="MobiDB-lite"/>
    </source>
</evidence>
<dbReference type="Proteomes" id="UP000649617">
    <property type="component" value="Unassembled WGS sequence"/>
</dbReference>
<sequence length="670" mass="74798">MTLQRQVHPSTIRRLSMNNSPSEGWLLGEHCQASDEPSAPCAVLTRTVTHTTVKWADDVEEDVLAVDLMPRQAFYSHDFLPHDYVARTADVDRFDPRRACISERVNDEDIIPTATHTPTAQPVPMGVVKSVDLKARTALVEWRCTLQDNPQEVSLFELAPHPFVDVRLADVVFIPPDQQSQDCGAWVGRVTAFSGFSAQVQLACGSSEWFDVECLRIADMDGHYESSVSSDEEDEPTTGSIEGLRESFDFEECVEASSQNEDEEMQEEEECVTCEQPHSETSEGSSSSTRAPEILAFDVLEDISALDHKFVDRPSPPPRVLMRAVRREHSVLQKGLLDGSEGVVAPIAVRTYSSRSDLFRAMVVGPPGTPYSNVPFFFDMSLSPQYPSEPPLVHFMASYVSSCEKLNPNLYNDGKVCLSILGTWAGPSWDPQKSTLLQVLISLQGLVLVEDPYFNEPGHEWECNSEHGRNASALYNENVRLLVLRAAMNVSKQPPCGFEEIVAAHFARHGPRLLAECEEALLEVNAGRTSEGFRKVGGSELFFAVEQPRVTIQANWKRPSVLAATSATVIHIIKAIPPEQLTAYVGTHQELFTRFQTAVEQLDTEKDMRKKVISERDDLIKTRDEIAKALEQERDKAEQERQQAEQARKARQKRQKQRSVVCSSQLQGAS</sequence>
<dbReference type="InterPro" id="IPR057733">
    <property type="entry name" value="UBE2O-like_SH3-B"/>
</dbReference>
<feature type="domain" description="UBC core" evidence="4">
    <location>
        <begin position="320"/>
        <end position="488"/>
    </location>
</feature>
<name>A0A812WWK8_SYMPI</name>
<dbReference type="InterPro" id="IPR016135">
    <property type="entry name" value="UBQ-conjugating_enzyme/RWD"/>
</dbReference>
<reference evidence="5" key="1">
    <citation type="submission" date="2021-02" db="EMBL/GenBank/DDBJ databases">
        <authorList>
            <person name="Dougan E. K."/>
            <person name="Rhodes N."/>
            <person name="Thang M."/>
            <person name="Chan C."/>
        </authorList>
    </citation>
    <scope>NUCLEOTIDE SEQUENCE</scope>
</reference>
<feature type="region of interest" description="Disordered" evidence="3">
    <location>
        <begin position="632"/>
        <end position="670"/>
    </location>
</feature>
<protein>
    <submittedName>
        <fullName evidence="5">UBC23 protein</fullName>
    </submittedName>
</protein>
<dbReference type="OrthoDB" id="47801at2759"/>
<dbReference type="Pfam" id="PF23043">
    <property type="entry name" value="SH3-B_UBE2O"/>
    <property type="match status" value="1"/>
</dbReference>
<keyword evidence="6" id="KW-1185">Reference proteome</keyword>
<feature type="compositionally biased region" description="Acidic residues" evidence="3">
    <location>
        <begin position="257"/>
        <end position="272"/>
    </location>
</feature>
<evidence type="ECO:0000259" key="4">
    <source>
        <dbReference type="PROSITE" id="PS50127"/>
    </source>
</evidence>
<dbReference type="PROSITE" id="PS50127">
    <property type="entry name" value="UBC_2"/>
    <property type="match status" value="1"/>
</dbReference>
<dbReference type="CDD" id="cd23837">
    <property type="entry name" value="UBCc_UBE2O"/>
    <property type="match status" value="1"/>
</dbReference>
<dbReference type="Pfam" id="PF00179">
    <property type="entry name" value="UQ_con"/>
    <property type="match status" value="1"/>
</dbReference>
<evidence type="ECO:0000313" key="5">
    <source>
        <dbReference type="EMBL" id="CAE7689032.1"/>
    </source>
</evidence>
<dbReference type="InterPro" id="IPR000608">
    <property type="entry name" value="UBC"/>
</dbReference>
<dbReference type="Gene3D" id="3.10.110.10">
    <property type="entry name" value="Ubiquitin Conjugating Enzyme"/>
    <property type="match status" value="1"/>
</dbReference>
<keyword evidence="2" id="KW-0833">Ubl conjugation pathway</keyword>
<evidence type="ECO:0000256" key="2">
    <source>
        <dbReference type="ARBA" id="ARBA00022786"/>
    </source>
</evidence>
<accession>A0A812WWK8</accession>
<dbReference type="PANTHER" id="PTHR46116">
    <property type="entry name" value="(E3-INDEPENDENT) E2 UBIQUITIN-CONJUGATING ENZYME"/>
    <property type="match status" value="1"/>
</dbReference>
<proteinExistence type="predicted"/>
<feature type="compositionally biased region" description="Polar residues" evidence="3">
    <location>
        <begin position="660"/>
        <end position="670"/>
    </location>
</feature>
<keyword evidence="1" id="KW-0808">Transferase</keyword>